<keyword evidence="1" id="KW-0378">Hydrolase</keyword>
<gene>
    <name evidence="3" type="ORF">LTR77_002252</name>
</gene>
<sequence>MEIIRMPYKTDVFGNPLYAKVAWSKGTESAKPTALVYHGGGLMVGSSEMVPQSQINYLVERGFAVVIPNYRLAPQVTAKEVFADCEEAYEWAVGTLPDLMRSQHGIYLDSTRTVAFGHSSGGTIALHLASCKPVKAVTAFYPSLFASDSSTSAHKPTSAPPFGMMPDFHPTLEEWATITPEGKQLSETPLAAPGTIPAPRNKWQMHTLKNGQWLPTLQPDGDYATLDPMTRITPEWCPVMLVQGELDNVPGSSLELAQRAEKATADAGVREVRLEVVKGEGHMFDLPPMVGTTDLGAKWEAVRKGLDWLVDHV</sequence>
<dbReference type="GeneID" id="89923599"/>
<dbReference type="Gene3D" id="3.40.50.1820">
    <property type="entry name" value="alpha/beta hydrolase"/>
    <property type="match status" value="1"/>
</dbReference>
<accession>A0AAV9PJT1</accession>
<name>A0AAV9PJT1_9PEZI</name>
<organism evidence="3 4">
    <name type="scientific">Saxophila tyrrhenica</name>
    <dbReference type="NCBI Taxonomy" id="1690608"/>
    <lineage>
        <taxon>Eukaryota</taxon>
        <taxon>Fungi</taxon>
        <taxon>Dikarya</taxon>
        <taxon>Ascomycota</taxon>
        <taxon>Pezizomycotina</taxon>
        <taxon>Dothideomycetes</taxon>
        <taxon>Dothideomycetidae</taxon>
        <taxon>Mycosphaerellales</taxon>
        <taxon>Extremaceae</taxon>
        <taxon>Saxophila</taxon>
    </lineage>
</organism>
<dbReference type="SUPFAM" id="SSF53474">
    <property type="entry name" value="alpha/beta-Hydrolases"/>
    <property type="match status" value="1"/>
</dbReference>
<evidence type="ECO:0000313" key="4">
    <source>
        <dbReference type="Proteomes" id="UP001337655"/>
    </source>
</evidence>
<reference evidence="3 4" key="1">
    <citation type="submission" date="2023-08" db="EMBL/GenBank/DDBJ databases">
        <title>Black Yeasts Isolated from many extreme environments.</title>
        <authorList>
            <person name="Coleine C."/>
            <person name="Stajich J.E."/>
            <person name="Selbmann L."/>
        </authorList>
    </citation>
    <scope>NUCLEOTIDE SEQUENCE [LARGE SCALE GENOMIC DNA]</scope>
    <source>
        <strain evidence="3 4">CCFEE 5935</strain>
    </source>
</reference>
<evidence type="ECO:0000313" key="3">
    <source>
        <dbReference type="EMBL" id="KAK5173571.1"/>
    </source>
</evidence>
<keyword evidence="4" id="KW-1185">Reference proteome</keyword>
<proteinExistence type="predicted"/>
<dbReference type="RefSeq" id="XP_064662266.1">
    <property type="nucleotide sequence ID" value="XM_064799511.1"/>
</dbReference>
<evidence type="ECO:0000256" key="1">
    <source>
        <dbReference type="ARBA" id="ARBA00022801"/>
    </source>
</evidence>
<protein>
    <recommendedName>
        <fullName evidence="2">Alpha/beta hydrolase fold-3 domain-containing protein</fullName>
    </recommendedName>
</protein>
<comment type="caution">
    <text evidence="3">The sequence shown here is derived from an EMBL/GenBank/DDBJ whole genome shotgun (WGS) entry which is preliminary data.</text>
</comment>
<evidence type="ECO:0000259" key="2">
    <source>
        <dbReference type="Pfam" id="PF07859"/>
    </source>
</evidence>
<dbReference type="Proteomes" id="UP001337655">
    <property type="component" value="Unassembled WGS sequence"/>
</dbReference>
<dbReference type="Pfam" id="PF07859">
    <property type="entry name" value="Abhydrolase_3"/>
    <property type="match status" value="1"/>
</dbReference>
<dbReference type="PANTHER" id="PTHR48081">
    <property type="entry name" value="AB HYDROLASE SUPERFAMILY PROTEIN C4A8.06C"/>
    <property type="match status" value="1"/>
</dbReference>
<dbReference type="InterPro" id="IPR029058">
    <property type="entry name" value="AB_hydrolase_fold"/>
</dbReference>
<dbReference type="EMBL" id="JAVRRT010000003">
    <property type="protein sequence ID" value="KAK5173571.1"/>
    <property type="molecule type" value="Genomic_DNA"/>
</dbReference>
<dbReference type="GO" id="GO:0016787">
    <property type="term" value="F:hydrolase activity"/>
    <property type="evidence" value="ECO:0007669"/>
    <property type="project" value="UniProtKB-KW"/>
</dbReference>
<dbReference type="PANTHER" id="PTHR48081:SF3">
    <property type="entry name" value="ALPHA_BETA HYDROLASE FOLD-3 DOMAIN-CONTAINING PROTEIN"/>
    <property type="match status" value="1"/>
</dbReference>
<dbReference type="AlphaFoldDB" id="A0AAV9PJT1"/>
<dbReference type="InterPro" id="IPR013094">
    <property type="entry name" value="AB_hydrolase_3"/>
</dbReference>
<feature type="domain" description="Alpha/beta hydrolase fold-3" evidence="2">
    <location>
        <begin position="35"/>
        <end position="152"/>
    </location>
</feature>
<dbReference type="InterPro" id="IPR050300">
    <property type="entry name" value="GDXG_lipolytic_enzyme"/>
</dbReference>